<dbReference type="FunFam" id="1.20.1050.10:FF:000007">
    <property type="entry name" value="Glutathione S-transferase 1-1"/>
    <property type="match status" value="1"/>
</dbReference>
<comment type="catalytic activity">
    <reaction evidence="6">
        <text>RX + glutathione = an S-substituted glutathione + a halide anion + H(+)</text>
        <dbReference type="Rhea" id="RHEA:16437"/>
        <dbReference type="ChEBI" id="CHEBI:15378"/>
        <dbReference type="ChEBI" id="CHEBI:16042"/>
        <dbReference type="ChEBI" id="CHEBI:17792"/>
        <dbReference type="ChEBI" id="CHEBI:57925"/>
        <dbReference type="ChEBI" id="CHEBI:90779"/>
        <dbReference type="EC" id="2.5.1.18"/>
    </reaction>
</comment>
<dbReference type="FunFam" id="3.40.30.10:FF:000034">
    <property type="entry name" value="glutathione S-transferase 1"/>
    <property type="match status" value="1"/>
</dbReference>
<dbReference type="SUPFAM" id="SSF47616">
    <property type="entry name" value="GST C-terminal domain-like"/>
    <property type="match status" value="1"/>
</dbReference>
<keyword evidence="10" id="KW-1185">Reference proteome</keyword>
<dbReference type="CDD" id="cd03045">
    <property type="entry name" value="GST_N_Delta_Epsilon"/>
    <property type="match status" value="1"/>
</dbReference>
<dbReference type="InterPro" id="IPR010987">
    <property type="entry name" value="Glutathione-S-Trfase_C-like"/>
</dbReference>
<evidence type="ECO:0000256" key="1">
    <source>
        <dbReference type="ARBA" id="ARBA00009899"/>
    </source>
</evidence>
<evidence type="ECO:0000259" key="8">
    <source>
        <dbReference type="PROSITE" id="PS50405"/>
    </source>
</evidence>
<evidence type="ECO:0000313" key="10">
    <source>
        <dbReference type="Proteomes" id="UP001153620"/>
    </source>
</evidence>
<organism evidence="9 10">
    <name type="scientific">Chironomus riparius</name>
    <dbReference type="NCBI Taxonomy" id="315576"/>
    <lineage>
        <taxon>Eukaryota</taxon>
        <taxon>Metazoa</taxon>
        <taxon>Ecdysozoa</taxon>
        <taxon>Arthropoda</taxon>
        <taxon>Hexapoda</taxon>
        <taxon>Insecta</taxon>
        <taxon>Pterygota</taxon>
        <taxon>Neoptera</taxon>
        <taxon>Endopterygota</taxon>
        <taxon>Diptera</taxon>
        <taxon>Nematocera</taxon>
        <taxon>Chironomoidea</taxon>
        <taxon>Chironomidae</taxon>
        <taxon>Chironominae</taxon>
        <taxon>Chironomus</taxon>
    </lineage>
</organism>
<dbReference type="Proteomes" id="UP001153620">
    <property type="component" value="Chromosome 1"/>
</dbReference>
<reference evidence="9" key="2">
    <citation type="submission" date="2022-10" db="EMBL/GenBank/DDBJ databases">
        <authorList>
            <consortium name="ENA_rothamsted_submissions"/>
            <consortium name="culmorum"/>
            <person name="King R."/>
        </authorList>
    </citation>
    <scope>NUCLEOTIDE SEQUENCE</scope>
</reference>
<dbReference type="EC" id="2.5.1.18" evidence="3"/>
<evidence type="ECO:0000256" key="5">
    <source>
        <dbReference type="ARBA" id="ARBA00041523"/>
    </source>
</evidence>
<dbReference type="InterPro" id="IPR036249">
    <property type="entry name" value="Thioredoxin-like_sf"/>
</dbReference>
<evidence type="ECO:0000256" key="2">
    <source>
        <dbReference type="ARBA" id="ARBA00011738"/>
    </source>
</evidence>
<dbReference type="GO" id="GO:0006749">
    <property type="term" value="P:glutathione metabolic process"/>
    <property type="evidence" value="ECO:0007669"/>
    <property type="project" value="TreeGrafter"/>
</dbReference>
<evidence type="ECO:0000313" key="9">
    <source>
        <dbReference type="EMBL" id="CAG9798500.1"/>
    </source>
</evidence>
<dbReference type="Gene3D" id="1.20.1050.10">
    <property type="match status" value="1"/>
</dbReference>
<gene>
    <name evidence="9" type="ORF">CHIRRI_LOCUS1482</name>
</gene>
<sequence>MGDLYFMPLSAPCRIVQMTAAALGIKLNLINVDPYRKEHLTPKFQKLNPHRTVPVLVDGDLTLFESRSICIYLVEKYAKDDHLYPKDPQKRATVNCRLYFDAGTLFKQFAEFYYPQILQKYPADKDKLKLFLEAMNILEIFLTDHKYVANTETMTVADIAVVATIHACELSGYKLSKHPNIHRWYGLMKKTCPGWSVNLKAAALSKHFSTKICYDL</sequence>
<feature type="domain" description="GST N-terminal" evidence="7">
    <location>
        <begin position="1"/>
        <end position="81"/>
    </location>
</feature>
<name>A0A9N9RKD6_9DIPT</name>
<dbReference type="SFLD" id="SFLDG00358">
    <property type="entry name" value="Main_(cytGST)"/>
    <property type="match status" value="1"/>
</dbReference>
<evidence type="ECO:0000256" key="4">
    <source>
        <dbReference type="ARBA" id="ARBA00022679"/>
    </source>
</evidence>
<dbReference type="PROSITE" id="PS50404">
    <property type="entry name" value="GST_NTER"/>
    <property type="match status" value="1"/>
</dbReference>
<dbReference type="Pfam" id="PF13417">
    <property type="entry name" value="GST_N_3"/>
    <property type="match status" value="1"/>
</dbReference>
<evidence type="ECO:0000256" key="3">
    <source>
        <dbReference type="ARBA" id="ARBA00012452"/>
    </source>
</evidence>
<dbReference type="OrthoDB" id="2309723at2759"/>
<evidence type="ECO:0000259" key="7">
    <source>
        <dbReference type="PROSITE" id="PS50404"/>
    </source>
</evidence>
<dbReference type="PROSITE" id="PS50405">
    <property type="entry name" value="GST_CTER"/>
    <property type="match status" value="1"/>
</dbReference>
<dbReference type="PANTHER" id="PTHR43969:SF9">
    <property type="entry name" value="GLUTATHIONE S TRANSFERASE D10, ISOFORM A-RELATED"/>
    <property type="match status" value="1"/>
</dbReference>
<dbReference type="SFLD" id="SFLDS00019">
    <property type="entry name" value="Glutathione_Transferase_(cytos"/>
    <property type="match status" value="1"/>
</dbReference>
<comment type="similarity">
    <text evidence="1">Belongs to the GST superfamily. Theta family.</text>
</comment>
<dbReference type="InterPro" id="IPR040079">
    <property type="entry name" value="Glutathione_S-Trfase"/>
</dbReference>
<dbReference type="InterPro" id="IPR004045">
    <property type="entry name" value="Glutathione_S-Trfase_N"/>
</dbReference>
<keyword evidence="4" id="KW-0808">Transferase</keyword>
<protein>
    <recommendedName>
        <fullName evidence="3">glutathione transferase</fullName>
        <ecNumber evidence="3">2.5.1.18</ecNumber>
    </recommendedName>
    <alternativeName>
        <fullName evidence="5">GST class-theta</fullName>
    </alternativeName>
</protein>
<dbReference type="PANTHER" id="PTHR43969">
    <property type="entry name" value="GLUTATHIONE S TRANSFERASE D10, ISOFORM A-RELATED"/>
    <property type="match status" value="1"/>
</dbReference>
<evidence type="ECO:0000256" key="6">
    <source>
        <dbReference type="ARBA" id="ARBA00047960"/>
    </source>
</evidence>
<dbReference type="AlphaFoldDB" id="A0A9N9RKD6"/>
<dbReference type="EMBL" id="OU895877">
    <property type="protein sequence ID" value="CAG9798500.1"/>
    <property type="molecule type" value="Genomic_DNA"/>
</dbReference>
<reference evidence="9" key="1">
    <citation type="submission" date="2022-01" db="EMBL/GenBank/DDBJ databases">
        <authorList>
            <person name="King R."/>
        </authorList>
    </citation>
    <scope>NUCLEOTIDE SEQUENCE</scope>
</reference>
<feature type="domain" description="GST C-terminal" evidence="8">
    <location>
        <begin position="87"/>
        <end position="208"/>
    </location>
</feature>
<dbReference type="SUPFAM" id="SSF52833">
    <property type="entry name" value="Thioredoxin-like"/>
    <property type="match status" value="1"/>
</dbReference>
<dbReference type="InterPro" id="IPR036282">
    <property type="entry name" value="Glutathione-S-Trfase_C_sf"/>
</dbReference>
<accession>A0A9N9RKD6</accession>
<proteinExistence type="inferred from homology"/>
<dbReference type="CDD" id="cd03177">
    <property type="entry name" value="GST_C_Delta_Epsilon"/>
    <property type="match status" value="1"/>
</dbReference>
<dbReference type="SFLD" id="SFLDG01153">
    <property type="entry name" value="Main.4:_Theta-like"/>
    <property type="match status" value="1"/>
</dbReference>
<dbReference type="GO" id="GO:0004364">
    <property type="term" value="F:glutathione transferase activity"/>
    <property type="evidence" value="ECO:0007669"/>
    <property type="project" value="UniProtKB-EC"/>
</dbReference>
<dbReference type="Gene3D" id="3.40.30.10">
    <property type="entry name" value="Glutaredoxin"/>
    <property type="match status" value="1"/>
</dbReference>
<comment type="subunit">
    <text evidence="2">Homodimer.</text>
</comment>